<dbReference type="PANTHER" id="PTHR43539:SF9">
    <property type="entry name" value="INDOLE-3-PYRUVATE MONOOXYGENASE YUCCA11-RELATED"/>
    <property type="match status" value="1"/>
</dbReference>
<evidence type="ECO:0000313" key="12">
    <source>
        <dbReference type="Proteomes" id="UP000187406"/>
    </source>
</evidence>
<evidence type="ECO:0000256" key="9">
    <source>
        <dbReference type="ARBA" id="ARBA00047707"/>
    </source>
</evidence>
<dbReference type="SUPFAM" id="SSF51735">
    <property type="entry name" value="NAD(P)-binding Rossmann-fold domains"/>
    <property type="match status" value="1"/>
</dbReference>
<dbReference type="SUPFAM" id="SSF51905">
    <property type="entry name" value="FAD/NAD(P)-binding domain"/>
    <property type="match status" value="1"/>
</dbReference>
<keyword evidence="4 10" id="KW-0285">Flavoprotein</keyword>
<protein>
    <recommendedName>
        <fullName evidence="10">Flavin-containing monooxygenase</fullName>
        <ecNumber evidence="10">1.-.-.-</ecNumber>
    </recommendedName>
</protein>
<comment type="pathway">
    <text evidence="2">Plant hormone metabolism; auxin biosynthesis.</text>
</comment>
<dbReference type="OrthoDB" id="66881at2759"/>
<keyword evidence="6" id="KW-0521">NADP</keyword>
<keyword evidence="7 10" id="KW-0560">Oxidoreductase</keyword>
<dbReference type="InterPro" id="IPR036291">
    <property type="entry name" value="NAD(P)-bd_dom_sf"/>
</dbReference>
<dbReference type="AlphaFoldDB" id="A0A1Q3CGM2"/>
<keyword evidence="10" id="KW-0503">Monooxygenase</keyword>
<dbReference type="GO" id="GO:0103075">
    <property type="term" value="F:indole-3-pyruvate monooxygenase activity"/>
    <property type="evidence" value="ECO:0007669"/>
    <property type="project" value="UniProtKB-EC"/>
</dbReference>
<comment type="caution">
    <text evidence="11">The sequence shown here is derived from an EMBL/GenBank/DDBJ whole genome shotgun (WGS) entry which is preliminary data.</text>
</comment>
<comment type="catalytic activity">
    <reaction evidence="9">
        <text>indole-3-pyruvate + NADPH + O2 + H(+) = (indol-3-yl)acetate + CO2 + NADP(+) + H2O</text>
        <dbReference type="Rhea" id="RHEA:34331"/>
        <dbReference type="ChEBI" id="CHEBI:15377"/>
        <dbReference type="ChEBI" id="CHEBI:15378"/>
        <dbReference type="ChEBI" id="CHEBI:15379"/>
        <dbReference type="ChEBI" id="CHEBI:16526"/>
        <dbReference type="ChEBI" id="CHEBI:17640"/>
        <dbReference type="ChEBI" id="CHEBI:30854"/>
        <dbReference type="ChEBI" id="CHEBI:57783"/>
        <dbReference type="ChEBI" id="CHEBI:58349"/>
        <dbReference type="EC" id="1.14.13.168"/>
    </reaction>
</comment>
<evidence type="ECO:0000256" key="8">
    <source>
        <dbReference type="ARBA" id="ARBA00023070"/>
    </source>
</evidence>
<reference evidence="12" key="1">
    <citation type="submission" date="2016-04" db="EMBL/GenBank/DDBJ databases">
        <title>Cephalotus genome sequencing.</title>
        <authorList>
            <person name="Fukushima K."/>
            <person name="Hasebe M."/>
            <person name="Fang X."/>
        </authorList>
    </citation>
    <scope>NUCLEOTIDE SEQUENCE [LARGE SCALE GENOMIC DNA]</scope>
    <source>
        <strain evidence="12">cv. St1</strain>
    </source>
</reference>
<dbReference type="Gene3D" id="3.50.50.60">
    <property type="entry name" value="FAD/NAD(P)-binding domain"/>
    <property type="match status" value="1"/>
</dbReference>
<dbReference type="GO" id="GO:0009851">
    <property type="term" value="P:auxin biosynthetic process"/>
    <property type="evidence" value="ECO:0007669"/>
    <property type="project" value="UniProtKB-KW"/>
</dbReference>
<dbReference type="Proteomes" id="UP000187406">
    <property type="component" value="Unassembled WGS sequence"/>
</dbReference>
<comment type="cofactor">
    <cofactor evidence="1 10">
        <name>FAD</name>
        <dbReference type="ChEBI" id="CHEBI:57692"/>
    </cofactor>
</comment>
<dbReference type="InterPro" id="IPR050982">
    <property type="entry name" value="Auxin_biosynth/cation_transpt"/>
</dbReference>
<accession>A0A1Q3CGM2</accession>
<sequence>MEEAMVVIVGAGPAGLATSACLNRLSITNVVLERDDCYASLWKKRVYERLSLHIPKQYCGLPHMPYPSDAPTFIPKNGFISYLDNYVSHFKINPKYQRSVESAYYDENTGKWRVMAKNMALNVDEVYVGRFLVVASGTNSEAIIPEVPGLDSFRGEFMHSSKYVNGKKWKGKEVLVVGCGNSGMEIAYDLHNWGVKTSIVARSPVHVVSRPIVCLGLFLLNYFRISVVDSIIMLLTKLRFGDTSIHGIKMPKYGPFYLKRMTGRTPTIDVGTMDKIKAGEIKVLPSIRRINGDKVVFSNEEVKQFDAIIFATGYRSTVQKWLKDSTNLISENGVPKQSFPNRWKGKHGLYCAGLSNMGLDGLSNDAKNIASDIYLALSR</sequence>
<keyword evidence="5 10" id="KW-0274">FAD</keyword>
<dbReference type="GO" id="GO:0004499">
    <property type="term" value="F:N,N-dimethylaniline monooxygenase activity"/>
    <property type="evidence" value="ECO:0007669"/>
    <property type="project" value="InterPro"/>
</dbReference>
<dbReference type="EMBL" id="BDDD01001967">
    <property type="protein sequence ID" value="GAV79365.1"/>
    <property type="molecule type" value="Genomic_DNA"/>
</dbReference>
<dbReference type="InterPro" id="IPR000960">
    <property type="entry name" value="Flavin_mOase"/>
</dbReference>
<evidence type="ECO:0000256" key="5">
    <source>
        <dbReference type="ARBA" id="ARBA00022827"/>
    </source>
</evidence>
<dbReference type="EC" id="1.-.-.-" evidence="10"/>
<dbReference type="PIRSF" id="PIRSF000332">
    <property type="entry name" value="FMO"/>
    <property type="match status" value="1"/>
</dbReference>
<dbReference type="PRINTS" id="PR00469">
    <property type="entry name" value="PNDRDTASEII"/>
</dbReference>
<evidence type="ECO:0000256" key="6">
    <source>
        <dbReference type="ARBA" id="ARBA00022857"/>
    </source>
</evidence>
<dbReference type="Pfam" id="PF00743">
    <property type="entry name" value="FMO-like"/>
    <property type="match status" value="1"/>
</dbReference>
<evidence type="ECO:0000256" key="7">
    <source>
        <dbReference type="ARBA" id="ARBA00023002"/>
    </source>
</evidence>
<dbReference type="InParanoid" id="A0A1Q3CGM2"/>
<name>A0A1Q3CGM2_CEPFO</name>
<dbReference type="PRINTS" id="PR00368">
    <property type="entry name" value="FADPNR"/>
</dbReference>
<dbReference type="GO" id="GO:0050660">
    <property type="term" value="F:flavin adenine dinucleotide binding"/>
    <property type="evidence" value="ECO:0007669"/>
    <property type="project" value="InterPro"/>
</dbReference>
<dbReference type="STRING" id="3775.A0A1Q3CGM2"/>
<proteinExistence type="inferred from homology"/>
<dbReference type="InterPro" id="IPR020946">
    <property type="entry name" value="Flavin_mOase-like"/>
</dbReference>
<dbReference type="GO" id="GO:0050661">
    <property type="term" value="F:NADP binding"/>
    <property type="evidence" value="ECO:0007669"/>
    <property type="project" value="InterPro"/>
</dbReference>
<evidence type="ECO:0000256" key="1">
    <source>
        <dbReference type="ARBA" id="ARBA00001974"/>
    </source>
</evidence>
<evidence type="ECO:0000256" key="4">
    <source>
        <dbReference type="ARBA" id="ARBA00022630"/>
    </source>
</evidence>
<evidence type="ECO:0000256" key="2">
    <source>
        <dbReference type="ARBA" id="ARBA00004814"/>
    </source>
</evidence>
<keyword evidence="8" id="KW-0073">Auxin biosynthesis</keyword>
<evidence type="ECO:0000256" key="3">
    <source>
        <dbReference type="ARBA" id="ARBA00009183"/>
    </source>
</evidence>
<comment type="similarity">
    <text evidence="3 10">Belongs to the FMO family.</text>
</comment>
<dbReference type="InterPro" id="IPR036188">
    <property type="entry name" value="FAD/NAD-bd_sf"/>
</dbReference>
<keyword evidence="12" id="KW-1185">Reference proteome</keyword>
<organism evidence="11 12">
    <name type="scientific">Cephalotus follicularis</name>
    <name type="common">Albany pitcher plant</name>
    <dbReference type="NCBI Taxonomy" id="3775"/>
    <lineage>
        <taxon>Eukaryota</taxon>
        <taxon>Viridiplantae</taxon>
        <taxon>Streptophyta</taxon>
        <taxon>Embryophyta</taxon>
        <taxon>Tracheophyta</taxon>
        <taxon>Spermatophyta</taxon>
        <taxon>Magnoliopsida</taxon>
        <taxon>eudicotyledons</taxon>
        <taxon>Gunneridae</taxon>
        <taxon>Pentapetalae</taxon>
        <taxon>rosids</taxon>
        <taxon>fabids</taxon>
        <taxon>Oxalidales</taxon>
        <taxon>Cephalotaceae</taxon>
        <taxon>Cephalotus</taxon>
    </lineage>
</organism>
<evidence type="ECO:0000256" key="10">
    <source>
        <dbReference type="RuleBase" id="RU361177"/>
    </source>
</evidence>
<evidence type="ECO:0000313" key="11">
    <source>
        <dbReference type="EMBL" id="GAV79365.1"/>
    </source>
</evidence>
<gene>
    <name evidence="11" type="ORF">CFOL_v3_22830</name>
</gene>
<dbReference type="PANTHER" id="PTHR43539">
    <property type="entry name" value="FLAVIN-BINDING MONOOXYGENASE-LIKE PROTEIN (AFU_ORTHOLOGUE AFUA_4G09220)"/>
    <property type="match status" value="1"/>
</dbReference>